<accession>A0AC60PB18</accession>
<dbReference type="Proteomes" id="UP000805193">
    <property type="component" value="Unassembled WGS sequence"/>
</dbReference>
<name>A0AC60PB18_IXOPE</name>
<evidence type="ECO:0000313" key="1">
    <source>
        <dbReference type="EMBL" id="KAG0416707.1"/>
    </source>
</evidence>
<proteinExistence type="predicted"/>
<evidence type="ECO:0000313" key="2">
    <source>
        <dbReference type="Proteomes" id="UP000805193"/>
    </source>
</evidence>
<protein>
    <submittedName>
        <fullName evidence="1">Uncharacterized protein</fullName>
    </submittedName>
</protein>
<dbReference type="EMBL" id="JABSTQ010010926">
    <property type="protein sequence ID" value="KAG0416707.1"/>
    <property type="molecule type" value="Genomic_DNA"/>
</dbReference>
<organism evidence="1 2">
    <name type="scientific">Ixodes persulcatus</name>
    <name type="common">Taiga tick</name>
    <dbReference type="NCBI Taxonomy" id="34615"/>
    <lineage>
        <taxon>Eukaryota</taxon>
        <taxon>Metazoa</taxon>
        <taxon>Ecdysozoa</taxon>
        <taxon>Arthropoda</taxon>
        <taxon>Chelicerata</taxon>
        <taxon>Arachnida</taxon>
        <taxon>Acari</taxon>
        <taxon>Parasitiformes</taxon>
        <taxon>Ixodida</taxon>
        <taxon>Ixodoidea</taxon>
        <taxon>Ixodidae</taxon>
        <taxon>Ixodinae</taxon>
        <taxon>Ixodes</taxon>
    </lineage>
</organism>
<keyword evidence="2" id="KW-1185">Reference proteome</keyword>
<sequence length="1484" mass="165616">MIQHLNKQPFMCSVCKYRSNWQWDVNKHIKTKSAYDTSHKKADVVVMDETGFKNYSKYKVHLVDVEETSRGDRILQPAPAAQDVTDGDETENIVVTPDILYGDQEDRDPGTVAAEQGGNQQLLNCSHCSFSHADRKVIVSHLGSHTGIKPYRCCLCDFVSKWYHIVLMHSRVSYIEEGGTFRLAEDDNQPAPAVPQGPVGDAKTFKCSACPYRCSKACHMEFHMKQHVPREGAIYKCPHCPYYVNMKKTLSRHMKLHEAEGQQQPMESMSYQMPLKTDTKKHTCDCCPYASDNKTQYLYHKQFHRTNKNAPYKCTHCTYWSTHSHLMAQHQRVHRIGEANGMPQHTPDGTPHSGGIQAMTTMVNGTARRMFKCRFCPLTNKRRTNVKFQCVLCSYRCNNTGVLASHMKLHKAENPSLDLNRMKTFCENLNSLTERPVVAKQGVCNTTQSSSSVSSVSKVKPLLRKNTFSYFCDKCPAMFKSHMVLNTHRTYHNSSHLYPCHLCDYRARHKPHLHKHLLVHTAEYAKRQNGFTLAEIRSQDRSKQQASTSTPATSTLSTADQMLLLEEAETRAFWIVARKHLSCTDAAVVRQPSRRPLPLITMWGCTAASVCMPATSATTLPTAPPINLPRCSPVTSAPHRSLNTIALRATLHSMDVRNVSAARTVTILSSFAVNLLKHNKLHEKIPAPEAGEPAAKPTPAMPSVVTASNIQEHTEKPPAEEKHIYVCSRCPYAYHRRDTVANHLRRHGVSDGSACSFCDYRAAHVSTPAWTMSSVTSSQLGTTKPQAFMKCDTFEVWSSDGDSARSLLFRDGGSGSYFPEQVEKLDDEEVSSLSPMPSSSTSSSPSTTSSASSFKEELPEVSIKQEMDDVVAASKETLDDLVSNVVVLNDTKDDLLPNCNTQVFNIVVLDNSERNTDGQRGSEIHGTTDVHEAVHLEGREESDEREEHLESPSKGQDFKDELVENDLGGVDENESLACKALDEEKLVENKGGCGEQQETQYISETAMTEDPSLLVDGNADVVDDSCRNDDKPEDVRQACKSGTVKAMENHALSDASVEDHSRDQLPAYSNVAELQSNVTDASGDFIEFEEVEVFRKDSEDFSQVELEACSTSKEFEHLDEASQDSAKEVEYGKYEDQPVQCFTKEAELAGDLKDSAQGFFEEDKPVDKSHRPLPGFFSEDGLAGDLNMGVFVKEVAGTNPDQLSCALVMWRRLPANPSNLYRTLLRRNRNPEQLAKDLVDEDLPVGDLGQVEEEVVSEEDHAENLEQQVLECLHHRTRGLEQLEQEVTSQDELAGDCGHAVEEVVEEPAGNNPVGNLAKAEGRAEDFGQALQGLVKEARPAEDSDILVQKHIVEEVRPIKDFDIPAQKHVIEEPVKSWKRDDSSSPSKVAGLQTFKELEVPADLTKLQGDATQLAIFQVQCEHSSVTDSSGVHSCRILLIVLFQHECSQSMAAVQVHQLKAGINFWYKLLQIVLTWFCMYTLCH</sequence>
<reference evidence="1 2" key="1">
    <citation type="journal article" date="2020" name="Cell">
        <title>Large-Scale Comparative Analyses of Tick Genomes Elucidate Their Genetic Diversity and Vector Capacities.</title>
        <authorList>
            <consortium name="Tick Genome and Microbiome Consortium (TIGMIC)"/>
            <person name="Jia N."/>
            <person name="Wang J."/>
            <person name="Shi W."/>
            <person name="Du L."/>
            <person name="Sun Y."/>
            <person name="Zhan W."/>
            <person name="Jiang J.F."/>
            <person name="Wang Q."/>
            <person name="Zhang B."/>
            <person name="Ji P."/>
            <person name="Bell-Sakyi L."/>
            <person name="Cui X.M."/>
            <person name="Yuan T.T."/>
            <person name="Jiang B.G."/>
            <person name="Yang W.F."/>
            <person name="Lam T.T."/>
            <person name="Chang Q.C."/>
            <person name="Ding S.J."/>
            <person name="Wang X.J."/>
            <person name="Zhu J.G."/>
            <person name="Ruan X.D."/>
            <person name="Zhao L."/>
            <person name="Wei J.T."/>
            <person name="Ye R.Z."/>
            <person name="Que T.C."/>
            <person name="Du C.H."/>
            <person name="Zhou Y.H."/>
            <person name="Cheng J.X."/>
            <person name="Dai P.F."/>
            <person name="Guo W.B."/>
            <person name="Han X.H."/>
            <person name="Huang E.J."/>
            <person name="Li L.F."/>
            <person name="Wei W."/>
            <person name="Gao Y.C."/>
            <person name="Liu J.Z."/>
            <person name="Shao H.Z."/>
            <person name="Wang X."/>
            <person name="Wang C.C."/>
            <person name="Yang T.C."/>
            <person name="Huo Q.B."/>
            <person name="Li W."/>
            <person name="Chen H.Y."/>
            <person name="Chen S.E."/>
            <person name="Zhou L.G."/>
            <person name="Ni X.B."/>
            <person name="Tian J.H."/>
            <person name="Sheng Y."/>
            <person name="Liu T."/>
            <person name="Pan Y.S."/>
            <person name="Xia L.Y."/>
            <person name="Li J."/>
            <person name="Zhao F."/>
            <person name="Cao W.C."/>
        </authorList>
    </citation>
    <scope>NUCLEOTIDE SEQUENCE [LARGE SCALE GENOMIC DNA]</scope>
    <source>
        <strain evidence="1">Iper-2018</strain>
    </source>
</reference>
<gene>
    <name evidence="1" type="ORF">HPB47_006197</name>
</gene>
<comment type="caution">
    <text evidence="1">The sequence shown here is derived from an EMBL/GenBank/DDBJ whole genome shotgun (WGS) entry which is preliminary data.</text>
</comment>